<name>K7ZCT3_9PROT</name>
<dbReference type="Proteomes" id="UP000010077">
    <property type="component" value="Chromosome"/>
</dbReference>
<evidence type="ECO:0000313" key="2">
    <source>
        <dbReference type="Proteomes" id="UP000010077"/>
    </source>
</evidence>
<accession>K7ZCT3</accession>
<sequence length="47" mass="5494">MAVSLYRKSIIYIACEFAQGNCYQLQLCFFNARIYIYSLISMCITIL</sequence>
<keyword evidence="2" id="KW-1185">Reference proteome</keyword>
<protein>
    <submittedName>
        <fullName evidence="1">Uncharacterized protein</fullName>
    </submittedName>
</protein>
<dbReference type="AlphaFoldDB" id="K7ZCT3"/>
<dbReference type="KEGG" id="thal:A1OE_698"/>
<evidence type="ECO:0000313" key="1">
    <source>
        <dbReference type="EMBL" id="AFX98886.1"/>
    </source>
</evidence>
<dbReference type="EMBL" id="CP003539">
    <property type="protein sequence ID" value="AFX98886.1"/>
    <property type="molecule type" value="Genomic_DNA"/>
</dbReference>
<gene>
    <name evidence="1" type="ORF">A1OE_698</name>
</gene>
<organism evidence="1 2">
    <name type="scientific">Candidatus Endolissoclinum faulkneri L2</name>
    <dbReference type="NCBI Taxonomy" id="1193729"/>
    <lineage>
        <taxon>Bacteria</taxon>
        <taxon>Pseudomonadati</taxon>
        <taxon>Pseudomonadota</taxon>
        <taxon>Alphaproteobacteria</taxon>
        <taxon>Rhodospirillales</taxon>
        <taxon>Rhodospirillaceae</taxon>
        <taxon>Candidatus Endolissoclinum</taxon>
    </lineage>
</organism>
<dbReference type="HOGENOM" id="CLU_3165858_0_0_5"/>
<proteinExistence type="predicted"/>
<reference evidence="1 2" key="1">
    <citation type="journal article" date="2012" name="Proc. Natl. Acad. Sci. U.S.A.">
        <title>Genome streamlining and chemical defense in a coral reef symbiosis.</title>
        <authorList>
            <person name="Kwan J.C."/>
            <person name="Donia M.S."/>
            <person name="Han A.W."/>
            <person name="Hirose E."/>
            <person name="Haygood M.G."/>
            <person name="Schmidt E.W."/>
        </authorList>
    </citation>
    <scope>NUCLEOTIDE SEQUENCE [LARGE SCALE GENOMIC DNA]</scope>
    <source>
        <strain evidence="1 2">L2</strain>
    </source>
</reference>